<dbReference type="Proteomes" id="UP000001064">
    <property type="component" value="Unassembled WGS sequence"/>
</dbReference>
<evidence type="ECO:0000313" key="1">
    <source>
        <dbReference type="EMBL" id="EGC30934.1"/>
    </source>
</evidence>
<reference evidence="2" key="1">
    <citation type="journal article" date="2011" name="Genome Biol.">
        <title>Comparative genomics of the social amoebae Dictyostelium discoideum and Dictyostelium purpureum.</title>
        <authorList>
            <consortium name="US DOE Joint Genome Institute (JGI-PGF)"/>
            <person name="Sucgang R."/>
            <person name="Kuo A."/>
            <person name="Tian X."/>
            <person name="Salerno W."/>
            <person name="Parikh A."/>
            <person name="Feasley C.L."/>
            <person name="Dalin E."/>
            <person name="Tu H."/>
            <person name="Huang E."/>
            <person name="Barry K."/>
            <person name="Lindquist E."/>
            <person name="Shapiro H."/>
            <person name="Bruce D."/>
            <person name="Schmutz J."/>
            <person name="Salamov A."/>
            <person name="Fey P."/>
            <person name="Gaudet P."/>
            <person name="Anjard C."/>
            <person name="Babu M.M."/>
            <person name="Basu S."/>
            <person name="Bushmanova Y."/>
            <person name="van der Wel H."/>
            <person name="Katoh-Kurasawa M."/>
            <person name="Dinh C."/>
            <person name="Coutinho P.M."/>
            <person name="Saito T."/>
            <person name="Elias M."/>
            <person name="Schaap P."/>
            <person name="Kay R.R."/>
            <person name="Henrissat B."/>
            <person name="Eichinger L."/>
            <person name="Rivero F."/>
            <person name="Putnam N.H."/>
            <person name="West C.M."/>
            <person name="Loomis W.F."/>
            <person name="Chisholm R.L."/>
            <person name="Shaulsky G."/>
            <person name="Strassmann J.E."/>
            <person name="Queller D.C."/>
            <person name="Kuspa A."/>
            <person name="Grigoriev I.V."/>
        </authorList>
    </citation>
    <scope>NUCLEOTIDE SEQUENCE [LARGE SCALE GENOMIC DNA]</scope>
    <source>
        <strain evidence="2">QSDP1</strain>
    </source>
</reference>
<sequence>MNPADGASSKLMLGSSRSVSFSDNESVWFGNSFGGGSCGFNPCFNPCNGGNTNFINIDINIGHCRRRCC</sequence>
<accession>F0ZYP5</accession>
<dbReference type="InParanoid" id="F0ZYP5"/>
<dbReference type="KEGG" id="dpp:DICPUDRAFT_157267"/>
<gene>
    <name evidence="1" type="ORF">DICPUDRAFT_157267</name>
</gene>
<proteinExistence type="predicted"/>
<protein>
    <submittedName>
        <fullName evidence="1">Uncharacterized protein</fullName>
    </submittedName>
</protein>
<dbReference type="FunCoup" id="F0ZYP5">
    <property type="interactions" value="937"/>
</dbReference>
<dbReference type="RefSeq" id="XP_003292537.1">
    <property type="nucleotide sequence ID" value="XM_003292489.1"/>
</dbReference>
<organism evidence="1 2">
    <name type="scientific">Dictyostelium purpureum</name>
    <name type="common">Slime mold</name>
    <dbReference type="NCBI Taxonomy" id="5786"/>
    <lineage>
        <taxon>Eukaryota</taxon>
        <taxon>Amoebozoa</taxon>
        <taxon>Evosea</taxon>
        <taxon>Eumycetozoa</taxon>
        <taxon>Dictyostelia</taxon>
        <taxon>Dictyosteliales</taxon>
        <taxon>Dictyosteliaceae</taxon>
        <taxon>Dictyostelium</taxon>
    </lineage>
</organism>
<dbReference type="VEuPathDB" id="AmoebaDB:DICPUDRAFT_157267"/>
<dbReference type="GeneID" id="10508418"/>
<name>F0ZYP5_DICPU</name>
<evidence type="ECO:0000313" key="2">
    <source>
        <dbReference type="Proteomes" id="UP000001064"/>
    </source>
</evidence>
<dbReference type="AlphaFoldDB" id="F0ZYP5"/>
<dbReference type="EMBL" id="GL871289">
    <property type="protein sequence ID" value="EGC30934.1"/>
    <property type="molecule type" value="Genomic_DNA"/>
</dbReference>
<keyword evidence="2" id="KW-1185">Reference proteome</keyword>